<organism evidence="1 2">
    <name type="scientific">Brevibacterium casei</name>
    <dbReference type="NCBI Taxonomy" id="33889"/>
    <lineage>
        <taxon>Bacteria</taxon>
        <taxon>Bacillati</taxon>
        <taxon>Actinomycetota</taxon>
        <taxon>Actinomycetes</taxon>
        <taxon>Micrococcales</taxon>
        <taxon>Brevibacteriaceae</taxon>
        <taxon>Brevibacterium</taxon>
    </lineage>
</organism>
<dbReference type="InterPro" id="IPR007466">
    <property type="entry name" value="Peptidyl-Arg-deiminase_porph"/>
</dbReference>
<sequence>MPSETAPHERVYMAFPPRGLSFGDAEIARRAWSTVAHATADFVPVTMVVDPDDQAAAKAALSSSIELITATLDDAWMRDIGPTFVIGDDGRLGAVDWVFNGWGQQKWARWDKDRSIGRFVAEHAGAEVVASDLVNEGGGIHVDGSGTVLVTDTVQLDRFRNPRWSRESIEAELRRTLGVERAIWFPRGLYRDSQRFGTRGHIDIVATLPDEHTVLIHRQRDPLHPDFHLGAVYDDILADTAAVDGRPWQVIELDAPQRVRDDEGWTDYSYVNHLVTNGAVIACTFDDANDEAALDRLAEAYPGREIVGVDARDIFAYGGGIHCITQHMPRV</sequence>
<reference evidence="1 2" key="1">
    <citation type="submission" date="2017-04" db="EMBL/GenBank/DDBJ databases">
        <title>Kefir bacterial isolates.</title>
        <authorList>
            <person name="Kim Y."/>
            <person name="Blasche S."/>
            <person name="Patil K.R."/>
        </authorList>
    </citation>
    <scope>NUCLEOTIDE SEQUENCE [LARGE SCALE GENOMIC DNA]</scope>
    <source>
        <strain evidence="1 2">OG2</strain>
    </source>
</reference>
<dbReference type="EMBL" id="NCWY01000002">
    <property type="protein sequence ID" value="PAK96989.1"/>
    <property type="molecule type" value="Genomic_DNA"/>
</dbReference>
<dbReference type="Proteomes" id="UP000216867">
    <property type="component" value="Unassembled WGS sequence"/>
</dbReference>
<evidence type="ECO:0000313" key="2">
    <source>
        <dbReference type="Proteomes" id="UP000216867"/>
    </source>
</evidence>
<dbReference type="SUPFAM" id="SSF55909">
    <property type="entry name" value="Pentein"/>
    <property type="match status" value="1"/>
</dbReference>
<dbReference type="PANTHER" id="PTHR31377:SF0">
    <property type="entry name" value="AGMATINE DEIMINASE-RELATED"/>
    <property type="match status" value="1"/>
</dbReference>
<dbReference type="GO" id="GO:0009446">
    <property type="term" value="P:putrescine biosynthetic process"/>
    <property type="evidence" value="ECO:0007669"/>
    <property type="project" value="InterPro"/>
</dbReference>
<dbReference type="Pfam" id="PF04371">
    <property type="entry name" value="PAD_porph"/>
    <property type="match status" value="1"/>
</dbReference>
<dbReference type="AlphaFoldDB" id="A0A269ZH85"/>
<accession>A0A269ZH85</accession>
<evidence type="ECO:0000313" key="1">
    <source>
        <dbReference type="EMBL" id="PAK96989.1"/>
    </source>
</evidence>
<dbReference type="GO" id="GO:0004668">
    <property type="term" value="F:protein-arginine deiminase activity"/>
    <property type="evidence" value="ECO:0007669"/>
    <property type="project" value="InterPro"/>
</dbReference>
<dbReference type="Gene3D" id="3.75.10.10">
    <property type="entry name" value="L-arginine/glycine Amidinotransferase, Chain A"/>
    <property type="match status" value="1"/>
</dbReference>
<dbReference type="PANTHER" id="PTHR31377">
    <property type="entry name" value="AGMATINE DEIMINASE-RELATED"/>
    <property type="match status" value="1"/>
</dbReference>
<comment type="caution">
    <text evidence="1">The sequence shown here is derived from an EMBL/GenBank/DDBJ whole genome shotgun (WGS) entry which is preliminary data.</text>
</comment>
<dbReference type="GO" id="GO:0047632">
    <property type="term" value="F:agmatine deiminase activity"/>
    <property type="evidence" value="ECO:0007669"/>
    <property type="project" value="TreeGrafter"/>
</dbReference>
<proteinExistence type="predicted"/>
<dbReference type="RefSeq" id="WP_095375483.1">
    <property type="nucleotide sequence ID" value="NZ_CP068173.1"/>
</dbReference>
<gene>
    <name evidence="1" type="ORF">B8X04_03120</name>
</gene>
<name>A0A269ZH85_9MICO</name>
<protein>
    <submittedName>
        <fullName evidence="1">Agmatine deiminase</fullName>
    </submittedName>
</protein>